<evidence type="ECO:0000313" key="9">
    <source>
        <dbReference type="Proteomes" id="UP000184127"/>
    </source>
</evidence>
<dbReference type="InterPro" id="IPR050367">
    <property type="entry name" value="APC_superfamily"/>
</dbReference>
<feature type="transmembrane region" description="Helical" evidence="7">
    <location>
        <begin position="430"/>
        <end position="451"/>
    </location>
</feature>
<name>A0A1M4SNS8_9THEO</name>
<dbReference type="GO" id="GO:0005886">
    <property type="term" value="C:plasma membrane"/>
    <property type="evidence" value="ECO:0007669"/>
    <property type="project" value="UniProtKB-SubCell"/>
</dbReference>
<comment type="subcellular location">
    <subcellularLocation>
        <location evidence="1">Cell membrane</location>
        <topology evidence="1">Multi-pass membrane protein</topology>
    </subcellularLocation>
</comment>
<proteinExistence type="predicted"/>
<gene>
    <name evidence="8" type="ORF">SAMN02745195_00211</name>
</gene>
<keyword evidence="9" id="KW-1185">Reference proteome</keyword>
<organism evidence="8 9">
    <name type="scientific">Thermoanaerobacter uzonensis DSM 18761</name>
    <dbReference type="NCBI Taxonomy" id="1123369"/>
    <lineage>
        <taxon>Bacteria</taxon>
        <taxon>Bacillati</taxon>
        <taxon>Bacillota</taxon>
        <taxon>Clostridia</taxon>
        <taxon>Thermoanaerobacterales</taxon>
        <taxon>Thermoanaerobacteraceae</taxon>
        <taxon>Thermoanaerobacter</taxon>
    </lineage>
</organism>
<evidence type="ECO:0000256" key="6">
    <source>
        <dbReference type="ARBA" id="ARBA00023136"/>
    </source>
</evidence>
<dbReference type="AlphaFoldDB" id="A0A1M4SNS8"/>
<sequence>MKKTMRLWDIILMNVTAIIGLRWLPIAASYGAASIILWILAALLFFIPTGLVSAELATTWPEQGGMYVWVKKAYGEKWGFITSWFYWINNLFYYPSLLTFVAVTLSYIINPSLKENKLYIIAVTLIVFWIVTLINIKGTSFGKWLSNFGGLFGTLLPGIILIILGLIALFTRPIPTDYSLTNWIPNLNKMSNIAFLSTLMFAMAGIELTPILAGETENPQKTFPLATVISAFIIAGIYIIGTVAITFIISPEKIGAASGIMQAVELISKEINLSFLVPLFVITILIGSLGGIGVWVLGPIKMLFESTKEGIFPEFFTKLNKYDMPQNAMISQAILVSLIIISTTFLPTVEIIYAVLVLMTTITYFIPYLFMFSSFITLRKKYKDITRPFMIPGNKVLPYLVAIIGFLSVMLAIVLSFIPPSDLKTMKDIVIYEIEVIGGPFILGFIGYLLYIRYEKKEIRKHNS</sequence>
<evidence type="ECO:0000313" key="8">
    <source>
        <dbReference type="EMBL" id="SHE33819.1"/>
    </source>
</evidence>
<feature type="transmembrane region" description="Helical" evidence="7">
    <location>
        <begin position="328"/>
        <end position="346"/>
    </location>
</feature>
<feature type="transmembrane region" description="Helical" evidence="7">
    <location>
        <begin position="190"/>
        <end position="213"/>
    </location>
</feature>
<evidence type="ECO:0000256" key="4">
    <source>
        <dbReference type="ARBA" id="ARBA00022692"/>
    </source>
</evidence>
<feature type="transmembrane region" description="Helical" evidence="7">
    <location>
        <begin position="7"/>
        <end position="24"/>
    </location>
</feature>
<evidence type="ECO:0000256" key="2">
    <source>
        <dbReference type="ARBA" id="ARBA00022448"/>
    </source>
</evidence>
<dbReference type="PANTHER" id="PTHR42770">
    <property type="entry name" value="AMINO ACID TRANSPORTER-RELATED"/>
    <property type="match status" value="1"/>
</dbReference>
<dbReference type="GO" id="GO:0022857">
    <property type="term" value="F:transmembrane transporter activity"/>
    <property type="evidence" value="ECO:0007669"/>
    <property type="project" value="InterPro"/>
</dbReference>
<feature type="transmembrane region" description="Helical" evidence="7">
    <location>
        <begin position="148"/>
        <end position="170"/>
    </location>
</feature>
<dbReference type="RefSeq" id="WP_072966693.1">
    <property type="nucleotide sequence ID" value="NZ_FQUR01000006.1"/>
</dbReference>
<reference evidence="9" key="1">
    <citation type="submission" date="2016-11" db="EMBL/GenBank/DDBJ databases">
        <authorList>
            <person name="Varghese N."/>
            <person name="Submissions S."/>
        </authorList>
    </citation>
    <scope>NUCLEOTIDE SEQUENCE [LARGE SCALE GENOMIC DNA]</scope>
    <source>
        <strain evidence="9">DSM 18761</strain>
    </source>
</reference>
<feature type="transmembrane region" description="Helical" evidence="7">
    <location>
        <begin position="225"/>
        <end position="249"/>
    </location>
</feature>
<dbReference type="InterPro" id="IPR002293">
    <property type="entry name" value="AA/rel_permease1"/>
</dbReference>
<feature type="transmembrane region" description="Helical" evidence="7">
    <location>
        <begin position="116"/>
        <end position="136"/>
    </location>
</feature>
<feature type="transmembrane region" description="Helical" evidence="7">
    <location>
        <begin position="30"/>
        <end position="52"/>
    </location>
</feature>
<feature type="transmembrane region" description="Helical" evidence="7">
    <location>
        <begin position="275"/>
        <end position="298"/>
    </location>
</feature>
<accession>A0A1M4SNS8</accession>
<keyword evidence="4 7" id="KW-0812">Transmembrane</keyword>
<protein>
    <submittedName>
        <fullName evidence="8">Amino acid/polyamine/organocation transporter, APC superfamily</fullName>
    </submittedName>
</protein>
<feature type="transmembrane region" description="Helical" evidence="7">
    <location>
        <begin position="91"/>
        <end position="110"/>
    </location>
</feature>
<evidence type="ECO:0000256" key="1">
    <source>
        <dbReference type="ARBA" id="ARBA00004651"/>
    </source>
</evidence>
<evidence type="ECO:0000256" key="7">
    <source>
        <dbReference type="SAM" id="Phobius"/>
    </source>
</evidence>
<keyword evidence="5 7" id="KW-1133">Transmembrane helix</keyword>
<keyword evidence="2" id="KW-0813">Transport</keyword>
<feature type="transmembrane region" description="Helical" evidence="7">
    <location>
        <begin position="352"/>
        <end position="376"/>
    </location>
</feature>
<dbReference type="Gene3D" id="1.20.1740.10">
    <property type="entry name" value="Amino acid/polyamine transporter I"/>
    <property type="match status" value="1"/>
</dbReference>
<keyword evidence="3" id="KW-1003">Cell membrane</keyword>
<keyword evidence="6 7" id="KW-0472">Membrane</keyword>
<dbReference type="EMBL" id="FQUR01000006">
    <property type="protein sequence ID" value="SHE33819.1"/>
    <property type="molecule type" value="Genomic_DNA"/>
</dbReference>
<dbReference type="Pfam" id="PF13520">
    <property type="entry name" value="AA_permease_2"/>
    <property type="match status" value="1"/>
</dbReference>
<dbReference type="PANTHER" id="PTHR42770:SF15">
    <property type="entry name" value="GLUTAMATE_GAMMA-AMINOBUTYRATE ANTIPORTER-RELATED"/>
    <property type="match status" value="1"/>
</dbReference>
<evidence type="ECO:0000256" key="5">
    <source>
        <dbReference type="ARBA" id="ARBA00022989"/>
    </source>
</evidence>
<dbReference type="Proteomes" id="UP000184127">
    <property type="component" value="Unassembled WGS sequence"/>
</dbReference>
<dbReference type="PIRSF" id="PIRSF006060">
    <property type="entry name" value="AA_transporter"/>
    <property type="match status" value="1"/>
</dbReference>
<feature type="transmembrane region" description="Helical" evidence="7">
    <location>
        <begin position="396"/>
        <end position="418"/>
    </location>
</feature>
<evidence type="ECO:0000256" key="3">
    <source>
        <dbReference type="ARBA" id="ARBA00022475"/>
    </source>
</evidence>